<name>A0A1I2I9T3_9GAMM</name>
<proteinExistence type="predicted"/>
<reference evidence="2 3" key="1">
    <citation type="submission" date="2016-10" db="EMBL/GenBank/DDBJ databases">
        <authorList>
            <person name="de Groot N.N."/>
        </authorList>
    </citation>
    <scope>NUCLEOTIDE SEQUENCE [LARGE SCALE GENOMIC DNA]</scope>
    <source>
        <strain evidence="2 3">DSM 23609</strain>
    </source>
</reference>
<gene>
    <name evidence="2" type="ORF">SAMN04488120_103146</name>
</gene>
<feature type="transmembrane region" description="Helical" evidence="1">
    <location>
        <begin position="6"/>
        <end position="23"/>
    </location>
</feature>
<keyword evidence="3" id="KW-1185">Reference proteome</keyword>
<feature type="transmembrane region" description="Helical" evidence="1">
    <location>
        <begin position="43"/>
        <end position="61"/>
    </location>
</feature>
<dbReference type="STRING" id="1076937.SAMN04488120_103146"/>
<protein>
    <recommendedName>
        <fullName evidence="4">DUF3325 domain-containing protein</fullName>
    </recommendedName>
</protein>
<evidence type="ECO:0000313" key="2">
    <source>
        <dbReference type="EMBL" id="SFF38984.1"/>
    </source>
</evidence>
<dbReference type="EMBL" id="FOOC01000003">
    <property type="protein sequence ID" value="SFF38984.1"/>
    <property type="molecule type" value="Genomic_DNA"/>
</dbReference>
<dbReference type="AlphaFoldDB" id="A0A1I2I9T3"/>
<keyword evidence="1" id="KW-1133">Transmembrane helix</keyword>
<accession>A0A1I2I9T3</accession>
<keyword evidence="1" id="KW-0812">Transmembrane</keyword>
<keyword evidence="1" id="KW-0472">Membrane</keyword>
<feature type="transmembrane region" description="Helical" evidence="1">
    <location>
        <begin position="67"/>
        <end position="88"/>
    </location>
</feature>
<evidence type="ECO:0000313" key="3">
    <source>
        <dbReference type="Proteomes" id="UP000199771"/>
    </source>
</evidence>
<dbReference type="OrthoDB" id="10002526at2"/>
<dbReference type="Proteomes" id="UP000199771">
    <property type="component" value="Unassembled WGS sequence"/>
</dbReference>
<dbReference type="RefSeq" id="WP_091532186.1">
    <property type="nucleotide sequence ID" value="NZ_FOOC01000003.1"/>
</dbReference>
<evidence type="ECO:0008006" key="4">
    <source>
        <dbReference type="Google" id="ProtNLM"/>
    </source>
</evidence>
<evidence type="ECO:0000256" key="1">
    <source>
        <dbReference type="SAM" id="Phobius"/>
    </source>
</evidence>
<sequence length="95" mass="9943">MTTTPCAAIALAISGIPLLILALRDPKRLRSLRLRTAPIPTPVRRTLAVACLAPGVALGLLGQWPALLIWLGGLTTSGWLLVQALAWLQQAGADG</sequence>
<organism evidence="2 3">
    <name type="scientific">Fontimonas thermophila</name>
    <dbReference type="NCBI Taxonomy" id="1076937"/>
    <lineage>
        <taxon>Bacteria</taxon>
        <taxon>Pseudomonadati</taxon>
        <taxon>Pseudomonadota</taxon>
        <taxon>Gammaproteobacteria</taxon>
        <taxon>Nevskiales</taxon>
        <taxon>Nevskiaceae</taxon>
        <taxon>Fontimonas</taxon>
    </lineage>
</organism>